<name>A0A1J9NZK4_9EURO</name>
<sequence length="80" mass="9277">MSSPLRVLTRGSKLVGKRGQIYVLLDPLVQREGKRCNVWSASKENDPMHQFVLKQPDDEDGSGWPEFTRQMEMQELLYKP</sequence>
<comment type="caution">
    <text evidence="1">The sequence shown here is derived from an EMBL/GenBank/DDBJ whole genome shotgun (WGS) entry which is preliminary data.</text>
</comment>
<dbReference type="AlphaFoldDB" id="A0A1J9NZK4"/>
<dbReference type="VEuPathDB" id="FungiDB:ACJ73_10344"/>
<dbReference type="Proteomes" id="UP000242791">
    <property type="component" value="Unassembled WGS sequence"/>
</dbReference>
<dbReference type="OrthoDB" id="4171594at2759"/>
<organism evidence="1 2">
    <name type="scientific">Blastomyces percursus</name>
    <dbReference type="NCBI Taxonomy" id="1658174"/>
    <lineage>
        <taxon>Eukaryota</taxon>
        <taxon>Fungi</taxon>
        <taxon>Dikarya</taxon>
        <taxon>Ascomycota</taxon>
        <taxon>Pezizomycotina</taxon>
        <taxon>Eurotiomycetes</taxon>
        <taxon>Eurotiomycetidae</taxon>
        <taxon>Onygenales</taxon>
        <taxon>Ajellomycetaceae</taxon>
        <taxon>Blastomyces</taxon>
    </lineage>
</organism>
<evidence type="ECO:0000313" key="2">
    <source>
        <dbReference type="Proteomes" id="UP000242791"/>
    </source>
</evidence>
<accession>A0A1J9NZK4</accession>
<dbReference type="EMBL" id="LGTZ01003769">
    <property type="protein sequence ID" value="OJD09406.1"/>
    <property type="molecule type" value="Genomic_DNA"/>
</dbReference>
<evidence type="ECO:0000313" key="1">
    <source>
        <dbReference type="EMBL" id="OJD09406.1"/>
    </source>
</evidence>
<reference evidence="1 2" key="1">
    <citation type="submission" date="2015-08" db="EMBL/GenBank/DDBJ databases">
        <title>Emmonsia species relationships and genome sequence.</title>
        <authorList>
            <person name="Cuomo C.A."/>
            <person name="Schwartz I.S."/>
            <person name="Kenyon C."/>
            <person name="De Hoog G.S."/>
            <person name="Govender N.P."/>
            <person name="Botha A."/>
            <person name="Moreno L."/>
            <person name="De Vries M."/>
            <person name="Munoz J.F."/>
            <person name="Stielow J.B."/>
        </authorList>
    </citation>
    <scope>NUCLEOTIDE SEQUENCE [LARGE SCALE GENOMIC DNA]</scope>
    <source>
        <strain evidence="1 2">EI222</strain>
    </source>
</reference>
<gene>
    <name evidence="1" type="ORF">ACJ73_10344</name>
</gene>
<keyword evidence="2" id="KW-1185">Reference proteome</keyword>
<protein>
    <submittedName>
        <fullName evidence="1">Uncharacterized protein</fullName>
    </submittedName>
</protein>
<proteinExistence type="predicted"/>